<comment type="caution">
    <text evidence="2">The sequence shown here is derived from an EMBL/GenBank/DDBJ whole genome shotgun (WGS) entry which is preliminary data.</text>
</comment>
<dbReference type="InterPro" id="IPR012337">
    <property type="entry name" value="RNaseH-like_sf"/>
</dbReference>
<dbReference type="InterPro" id="IPR001584">
    <property type="entry name" value="Integrase_cat-core"/>
</dbReference>
<evidence type="ECO:0000313" key="3">
    <source>
        <dbReference type="Proteomes" id="UP000034595"/>
    </source>
</evidence>
<protein>
    <recommendedName>
        <fullName evidence="1">Integrase catalytic domain-containing protein</fullName>
    </recommendedName>
</protein>
<proteinExistence type="predicted"/>
<accession>A0A0G1KFF6</accession>
<dbReference type="EMBL" id="LCJQ01000001">
    <property type="protein sequence ID" value="KKT82268.1"/>
    <property type="molecule type" value="Genomic_DNA"/>
</dbReference>
<dbReference type="AlphaFoldDB" id="A0A0G1KFF6"/>
<feature type="domain" description="Integrase catalytic" evidence="1">
    <location>
        <begin position="167"/>
        <end position="337"/>
    </location>
</feature>
<name>A0A0G1KFF6_9BACT</name>
<organism evidence="2 3">
    <name type="scientific">Candidatus Azambacteria bacterium GW2011_GWA1_44_9</name>
    <dbReference type="NCBI Taxonomy" id="1618610"/>
    <lineage>
        <taxon>Bacteria</taxon>
        <taxon>Candidatus Azamiibacteriota</taxon>
    </lineage>
</organism>
<evidence type="ECO:0000259" key="1">
    <source>
        <dbReference type="PROSITE" id="PS50994"/>
    </source>
</evidence>
<gene>
    <name evidence="2" type="ORF">UW78_C0001G0051</name>
</gene>
<reference evidence="2 3" key="1">
    <citation type="journal article" date="2015" name="Nature">
        <title>rRNA introns, odd ribosomes, and small enigmatic genomes across a large radiation of phyla.</title>
        <authorList>
            <person name="Brown C.T."/>
            <person name="Hug L.A."/>
            <person name="Thomas B.C."/>
            <person name="Sharon I."/>
            <person name="Castelle C.J."/>
            <person name="Singh A."/>
            <person name="Wilkins M.J."/>
            <person name="Williams K.H."/>
            <person name="Banfield J.F."/>
        </authorList>
    </citation>
    <scope>NUCLEOTIDE SEQUENCE [LARGE SCALE GENOMIC DNA]</scope>
</reference>
<dbReference type="GO" id="GO:0015074">
    <property type="term" value="P:DNA integration"/>
    <property type="evidence" value="ECO:0007669"/>
    <property type="project" value="InterPro"/>
</dbReference>
<dbReference type="SUPFAM" id="SSF53098">
    <property type="entry name" value="Ribonuclease H-like"/>
    <property type="match status" value="1"/>
</dbReference>
<dbReference type="Pfam" id="PF13683">
    <property type="entry name" value="rve_3"/>
    <property type="match status" value="1"/>
</dbReference>
<sequence length="356" mass="41905">MRIFNQNKGIKGSAILSDRLIRFRYMITEQAQERARILTFWKKHGTEAVLEAYGVHRRTLFYWQKNLKKGGGKIQALNSGSKSPKVTRRRLWDANTLDEIRRLRDKYPNLGEEKLYPFLTKFCTANNLPCPKPVTIGRLMKDMGGLRKFPQKVSHFGKIKKVNRQKVLRKPKHLKITHAGHVVALDTIERFVNGCRRYIITFEDIHTRFAFAWCTTSHASLAAKEFFDLCRVVFPFQMEFVLTDNGSEFKKHFNEEIKNLHLTHYHTYPRTPKMNAHVERFNRTIQEEFVDYHTGLLLDPMKFNHALMDWLVFYNTERVHGAFENKLSPMQFLVQSPYYQVIFSKECKSGCGYTRS</sequence>
<dbReference type="Proteomes" id="UP000034595">
    <property type="component" value="Unassembled WGS sequence"/>
</dbReference>
<dbReference type="PROSITE" id="PS50994">
    <property type="entry name" value="INTEGRASE"/>
    <property type="match status" value="1"/>
</dbReference>
<dbReference type="InterPro" id="IPR036397">
    <property type="entry name" value="RNaseH_sf"/>
</dbReference>
<evidence type="ECO:0000313" key="2">
    <source>
        <dbReference type="EMBL" id="KKT82268.1"/>
    </source>
</evidence>
<dbReference type="Gene3D" id="3.30.420.10">
    <property type="entry name" value="Ribonuclease H-like superfamily/Ribonuclease H"/>
    <property type="match status" value="1"/>
</dbReference>
<dbReference type="GO" id="GO:0003676">
    <property type="term" value="F:nucleic acid binding"/>
    <property type="evidence" value="ECO:0007669"/>
    <property type="project" value="InterPro"/>
</dbReference>